<sequence>MAPTAPVPLSFTASPTNLTLTPSQTFHLTIFQDLHFGEAEDTTWGPLQDIDTLSVIETVLNSENETQLVVLNGDLITGEDTFRENATAYVDEIVAPLVRRGLSWAATYGNHDSDYNLSRTAIYNREKTYSNSLTGNMVQTNDSGVSNYYLPVYTDGTNTDANAVPALLLWFFDSRGGYVFHSSPRSCCIYSASECETSCAKGLSFSFHEKSSNLAKTLLASNYYQQLTTDGTPIGQPNWVSSDVVNWFNSTRTTLAALYSPSPLPPSLAFVHIPIDAFLSIQESSSGIDAHTEPGINADIPLSQQGVQSDEGSSQTSFTYEGQDVPFMQALLGTENLLAVFSGHDHGNDWCARWDGKVSGLELELVGDGIDLCFSRHTGYGGYGSWTRGSRQVKVSLAGEGGVAVETWMRLEDGSVTGRVTLNATFGTDEYPEVPLTYTSEYDEGDPYTK</sequence>
<dbReference type="EMBL" id="KZ678543">
    <property type="protein sequence ID" value="PSR80084.1"/>
    <property type="molecule type" value="Genomic_DNA"/>
</dbReference>
<dbReference type="GO" id="GO:0016788">
    <property type="term" value="F:hydrolase activity, acting on ester bonds"/>
    <property type="evidence" value="ECO:0007669"/>
    <property type="project" value="TreeGrafter"/>
</dbReference>
<dbReference type="AlphaFoldDB" id="A0A2T2ZZE9"/>
<dbReference type="PANTHER" id="PTHR32440:SF11">
    <property type="entry name" value="METALLOPHOSPHOESTERASE DOMAIN-CONTAINING PROTEIN"/>
    <property type="match status" value="1"/>
</dbReference>
<dbReference type="SUPFAM" id="SSF56300">
    <property type="entry name" value="Metallo-dependent phosphatases"/>
    <property type="match status" value="1"/>
</dbReference>
<proteinExistence type="predicted"/>
<dbReference type="InterPro" id="IPR004843">
    <property type="entry name" value="Calcineurin-like_PHP"/>
</dbReference>
<dbReference type="Gene3D" id="3.60.21.10">
    <property type="match status" value="1"/>
</dbReference>
<dbReference type="PANTHER" id="PTHR32440">
    <property type="entry name" value="PHOSPHATASE DCR2-RELATED-RELATED"/>
    <property type="match status" value="1"/>
</dbReference>
<organism evidence="3 4">
    <name type="scientific">Coniella lustricola</name>
    <dbReference type="NCBI Taxonomy" id="2025994"/>
    <lineage>
        <taxon>Eukaryota</taxon>
        <taxon>Fungi</taxon>
        <taxon>Dikarya</taxon>
        <taxon>Ascomycota</taxon>
        <taxon>Pezizomycotina</taxon>
        <taxon>Sordariomycetes</taxon>
        <taxon>Sordariomycetidae</taxon>
        <taxon>Diaporthales</taxon>
        <taxon>Schizoparmaceae</taxon>
        <taxon>Coniella</taxon>
    </lineage>
</organism>
<gene>
    <name evidence="3" type="ORF">BD289DRAFT_455514</name>
</gene>
<keyword evidence="4" id="KW-1185">Reference proteome</keyword>
<dbReference type="InterPro" id="IPR029052">
    <property type="entry name" value="Metallo-depent_PP-like"/>
</dbReference>
<accession>A0A2T2ZZE9</accession>
<evidence type="ECO:0000259" key="2">
    <source>
        <dbReference type="Pfam" id="PF00149"/>
    </source>
</evidence>
<dbReference type="CDD" id="cd07383">
    <property type="entry name" value="MPP_Dcr2"/>
    <property type="match status" value="1"/>
</dbReference>
<reference evidence="3 4" key="1">
    <citation type="journal article" date="2018" name="Mycol. Prog.">
        <title>Coniella lustricola, a new species from submerged detritus.</title>
        <authorList>
            <person name="Raudabaugh D.B."/>
            <person name="Iturriaga T."/>
            <person name="Carver A."/>
            <person name="Mondo S."/>
            <person name="Pangilinan J."/>
            <person name="Lipzen A."/>
            <person name="He G."/>
            <person name="Amirebrahimi M."/>
            <person name="Grigoriev I.V."/>
            <person name="Miller A.N."/>
        </authorList>
    </citation>
    <scope>NUCLEOTIDE SEQUENCE [LARGE SCALE GENOMIC DNA]</scope>
    <source>
        <strain evidence="3 4">B22-T-1</strain>
    </source>
</reference>
<dbReference type="Proteomes" id="UP000241462">
    <property type="component" value="Unassembled WGS sequence"/>
</dbReference>
<evidence type="ECO:0000313" key="4">
    <source>
        <dbReference type="Proteomes" id="UP000241462"/>
    </source>
</evidence>
<dbReference type="InParanoid" id="A0A2T2ZZE9"/>
<name>A0A2T2ZZE9_9PEZI</name>
<dbReference type="GO" id="GO:0005737">
    <property type="term" value="C:cytoplasm"/>
    <property type="evidence" value="ECO:0007669"/>
    <property type="project" value="TreeGrafter"/>
</dbReference>
<evidence type="ECO:0000313" key="3">
    <source>
        <dbReference type="EMBL" id="PSR80084.1"/>
    </source>
</evidence>
<dbReference type="STRING" id="2025994.A0A2T2ZZE9"/>
<protein>
    <submittedName>
        <fullName evidence="3">Metallo-dependent phosphatase-like protein</fullName>
    </submittedName>
</protein>
<dbReference type="OrthoDB" id="783096at2759"/>
<evidence type="ECO:0000256" key="1">
    <source>
        <dbReference type="SAM" id="MobiDB-lite"/>
    </source>
</evidence>
<feature type="region of interest" description="Disordered" evidence="1">
    <location>
        <begin position="290"/>
        <end position="316"/>
    </location>
</feature>
<dbReference type="Pfam" id="PF00149">
    <property type="entry name" value="Metallophos"/>
    <property type="match status" value="1"/>
</dbReference>
<feature type="domain" description="Calcineurin-like phosphoesterase" evidence="2">
    <location>
        <begin position="33"/>
        <end position="126"/>
    </location>
</feature>
<feature type="compositionally biased region" description="Polar residues" evidence="1">
    <location>
        <begin position="302"/>
        <end position="316"/>
    </location>
</feature>